<evidence type="ECO:0000256" key="1">
    <source>
        <dbReference type="ARBA" id="ARBA00006930"/>
    </source>
</evidence>
<feature type="coiled-coil region" evidence="4">
    <location>
        <begin position="605"/>
        <end position="632"/>
    </location>
</feature>
<dbReference type="Proteomes" id="UP000298468">
    <property type="component" value="Unassembled WGS sequence"/>
</dbReference>
<dbReference type="GO" id="GO:0006302">
    <property type="term" value="P:double-strand break repair"/>
    <property type="evidence" value="ECO:0007669"/>
    <property type="project" value="InterPro"/>
</dbReference>
<comment type="subunit">
    <text evidence="2">Heterodimer of SbcC and SbcD.</text>
</comment>
<proteinExistence type="inferred from homology"/>
<keyword evidence="4" id="KW-0175">Coiled coil</keyword>
<evidence type="ECO:0000256" key="5">
    <source>
        <dbReference type="SAM" id="MobiDB-lite"/>
    </source>
</evidence>
<protein>
    <recommendedName>
        <fullName evidence="3">Nuclease SbcCD subunit C</fullName>
    </recommendedName>
</protein>
<dbReference type="Pfam" id="PF13558">
    <property type="entry name" value="SbcC_Walker_B"/>
    <property type="match status" value="1"/>
</dbReference>
<dbReference type="PANTHER" id="PTHR32114:SF2">
    <property type="entry name" value="ABC TRANSPORTER ABCH.3"/>
    <property type="match status" value="1"/>
</dbReference>
<evidence type="ECO:0000259" key="6">
    <source>
        <dbReference type="Pfam" id="PF13476"/>
    </source>
</evidence>
<gene>
    <name evidence="7" type="ORF">E3T61_12695</name>
</gene>
<feature type="region of interest" description="Disordered" evidence="5">
    <location>
        <begin position="96"/>
        <end position="115"/>
    </location>
</feature>
<reference evidence="7 8" key="1">
    <citation type="submission" date="2019-03" db="EMBL/GenBank/DDBJ databases">
        <title>Genomics of glacier-inhabiting Cryobacterium strains.</title>
        <authorList>
            <person name="Liu Q."/>
            <person name="Xin Y.-H."/>
        </authorList>
    </citation>
    <scope>NUCLEOTIDE SEQUENCE [LARGE SCALE GENOMIC DNA]</scope>
    <source>
        <strain evidence="7 8">Sr59</strain>
    </source>
</reference>
<dbReference type="EMBL" id="SOHM01000030">
    <property type="protein sequence ID" value="TFD87981.1"/>
    <property type="molecule type" value="Genomic_DNA"/>
</dbReference>
<dbReference type="AlphaFoldDB" id="A0A4R9BNE6"/>
<comment type="caution">
    <text evidence="7">The sequence shown here is derived from an EMBL/GenBank/DDBJ whole genome shotgun (WGS) entry which is preliminary data.</text>
</comment>
<keyword evidence="8" id="KW-1185">Reference proteome</keyword>
<evidence type="ECO:0000313" key="8">
    <source>
        <dbReference type="Proteomes" id="UP000298468"/>
    </source>
</evidence>
<evidence type="ECO:0000313" key="7">
    <source>
        <dbReference type="EMBL" id="TFD87981.1"/>
    </source>
</evidence>
<dbReference type="InterPro" id="IPR027417">
    <property type="entry name" value="P-loop_NTPase"/>
</dbReference>
<dbReference type="InterPro" id="IPR038729">
    <property type="entry name" value="Rad50/SbcC_AAA"/>
</dbReference>
<organism evidence="7 8">
    <name type="scientific">Cryobacterium lactosi</name>
    <dbReference type="NCBI Taxonomy" id="1259202"/>
    <lineage>
        <taxon>Bacteria</taxon>
        <taxon>Bacillati</taxon>
        <taxon>Actinomycetota</taxon>
        <taxon>Actinomycetes</taxon>
        <taxon>Micrococcales</taxon>
        <taxon>Microbacteriaceae</taxon>
        <taxon>Cryobacterium</taxon>
    </lineage>
</organism>
<dbReference type="Pfam" id="PF13476">
    <property type="entry name" value="AAA_23"/>
    <property type="match status" value="1"/>
</dbReference>
<feature type="domain" description="Rad50/SbcC-type AAA" evidence="6">
    <location>
        <begin position="5"/>
        <end position="205"/>
    </location>
</feature>
<dbReference type="OrthoDB" id="9795626at2"/>
<evidence type="ECO:0000256" key="4">
    <source>
        <dbReference type="SAM" id="Coils"/>
    </source>
</evidence>
<dbReference type="Gene3D" id="3.40.50.300">
    <property type="entry name" value="P-loop containing nucleotide triphosphate hydrolases"/>
    <property type="match status" value="2"/>
</dbReference>
<name>A0A4R9BNE6_9MICO</name>
<comment type="similarity">
    <text evidence="1">Belongs to the SMC family. SbcC subfamily.</text>
</comment>
<evidence type="ECO:0000256" key="3">
    <source>
        <dbReference type="ARBA" id="ARBA00013368"/>
    </source>
</evidence>
<evidence type="ECO:0000256" key="2">
    <source>
        <dbReference type="ARBA" id="ARBA00011322"/>
    </source>
</evidence>
<sequence>MKITRLRIAGFGPYKTEQQVDFTRFDADGIFLITGKTGAGKSSILDAICFALYGAVPRFDGSELRLRSDHCDPADPSFVELEFTLKGETYRVYRTPRYEKPKKRGTGTTTAQPDARLDRFDAAGDAWVGIAARPVDVGTELSRILPLKQDQFLQVILLAQNRFQRFLLAKTDDRLTVLRTLFGTLRFQQLEAELLARRKVLDDELALVRHEIDGIVAATLRQLWRDDDDAADATRPESPVDPDLGWFEAALGTLDVRLEAATRRADMAAAALAAATADYQAVEDRRRRQDRRDAAARTLTALEARGDEIHDDRETLRLAEHAARVWPQVRAATDARAAVTEAEAAEAAARDAWPAGADGIDAAGLTSLIDDRLRQLGGLDDLLVEERRLPILDEQIADLERRSAAHVAALDEARLLLLALPERIDAASDALAQATLGAARAPEAEAAVARAEAALAAAEDVRRLETDLADVHRAERDAVAENTAAAVHYQQLVDARLGGFAVELAAGLVDGSPCAVCGATEHPAPVTGTADPVTEADLDAARSLMGRRQAAAEAARSQSQAVANLLTAARTRAGDGDAETVDTERINTERITTALRQARDTLTAATDHRARMPALEAELARLREAQAEAQAAVAPLQLVRDDTAVQLAERRTERDGIAGRVEAQRAGFDSVTDRADRLQTELDAARTLADALAHSASTRRAAESAADTLARQLREEGFADEQSAVAARLGPAALQAAQAALRGYDDQLAAARGVLAEADLAGLPDDPIDLGPARLAREEAGAARDDALARRESLRERSSALTALVADARARIALAADLLTTQAQVRQLAAVVHGDDPNTKRMKLETYVLAAQLEEIIAAANNRLRTMTGGRYALEHDDALQYRGSQAGLGLAIRDEHTGRARATHSLSGGETFLASLALALGLAEVVSNQAGGIALDTLFVDEGFGSLDAETLETAMSTLDSLRAGGRTIGLISHVESMKEQIPAKLQIRVTPQGYSEIAGSEIDGGEINSLSLAAS</sequence>
<dbReference type="RefSeq" id="WP_134641228.1">
    <property type="nucleotide sequence ID" value="NZ_SOHM01000030.1"/>
</dbReference>
<dbReference type="GO" id="GO:0016887">
    <property type="term" value="F:ATP hydrolysis activity"/>
    <property type="evidence" value="ECO:0007669"/>
    <property type="project" value="InterPro"/>
</dbReference>
<accession>A0A4R9BNE6</accession>
<dbReference type="SUPFAM" id="SSF52540">
    <property type="entry name" value="P-loop containing nucleoside triphosphate hydrolases"/>
    <property type="match status" value="1"/>
</dbReference>
<dbReference type="PANTHER" id="PTHR32114">
    <property type="entry name" value="ABC TRANSPORTER ABCH.3"/>
    <property type="match status" value="1"/>
</dbReference>